<dbReference type="EMBL" id="LJCQ01000073">
    <property type="protein sequence ID" value="KPV47410.1"/>
    <property type="molecule type" value="Genomic_DNA"/>
</dbReference>
<evidence type="ECO:0000313" key="7">
    <source>
        <dbReference type="Proteomes" id="UP000050515"/>
    </source>
</evidence>
<comment type="caution">
    <text evidence="6">The sequence shown here is derived from an EMBL/GenBank/DDBJ whole genome shotgun (WGS) entry which is preliminary data.</text>
</comment>
<evidence type="ECO:0000256" key="5">
    <source>
        <dbReference type="SAM" id="Phobius"/>
    </source>
</evidence>
<dbReference type="GeneID" id="84221298"/>
<dbReference type="RefSeq" id="WP_048102394.1">
    <property type="nucleotide sequence ID" value="NZ_LJCQ01000073.1"/>
</dbReference>
<comment type="subcellular location">
    <subcellularLocation>
        <location evidence="1">Membrane</location>
        <topology evidence="1">Multi-pass membrane protein</topology>
    </subcellularLocation>
</comment>
<dbReference type="Pfam" id="PF03595">
    <property type="entry name" value="SLAC1"/>
    <property type="match status" value="1"/>
</dbReference>
<feature type="transmembrane region" description="Helical" evidence="5">
    <location>
        <begin position="180"/>
        <end position="204"/>
    </location>
</feature>
<feature type="transmembrane region" description="Helical" evidence="5">
    <location>
        <begin position="12"/>
        <end position="36"/>
    </location>
</feature>
<proteinExistence type="predicted"/>
<feature type="transmembrane region" description="Helical" evidence="5">
    <location>
        <begin position="105"/>
        <end position="130"/>
    </location>
</feature>
<keyword evidence="2 5" id="KW-0812">Transmembrane</keyword>
<feature type="transmembrane region" description="Helical" evidence="5">
    <location>
        <begin position="81"/>
        <end position="99"/>
    </location>
</feature>
<evidence type="ECO:0000256" key="2">
    <source>
        <dbReference type="ARBA" id="ARBA00022692"/>
    </source>
</evidence>
<dbReference type="GO" id="GO:0055085">
    <property type="term" value="P:transmembrane transport"/>
    <property type="evidence" value="ECO:0007669"/>
    <property type="project" value="InterPro"/>
</dbReference>
<feature type="transmembrane region" description="Helical" evidence="5">
    <location>
        <begin position="286"/>
        <end position="304"/>
    </location>
</feature>
<keyword evidence="3 5" id="KW-1133">Transmembrane helix</keyword>
<keyword evidence="4 5" id="KW-0472">Membrane</keyword>
<dbReference type="InterPro" id="IPR004695">
    <property type="entry name" value="SLAC1/Mae1/Ssu1/TehA"/>
</dbReference>
<feature type="transmembrane region" description="Helical" evidence="5">
    <location>
        <begin position="42"/>
        <end position="60"/>
    </location>
</feature>
<reference evidence="6 7" key="1">
    <citation type="submission" date="2015-09" db="EMBL/GenBank/DDBJ databases">
        <title>Draft genome sequence of Acidiplasma aeolicum DSM 18409.</title>
        <authorList>
            <person name="Hemp J."/>
        </authorList>
    </citation>
    <scope>NUCLEOTIDE SEQUENCE [LARGE SCALE GENOMIC DNA]</scope>
    <source>
        <strain evidence="6 7">V</strain>
    </source>
</reference>
<dbReference type="Proteomes" id="UP000050515">
    <property type="component" value="Unassembled WGS sequence"/>
</dbReference>
<dbReference type="InterPro" id="IPR038665">
    <property type="entry name" value="Voltage-dep_anion_channel_sf"/>
</dbReference>
<feature type="transmembrane region" description="Helical" evidence="5">
    <location>
        <begin position="216"/>
        <end position="236"/>
    </location>
</feature>
<feature type="transmembrane region" description="Helical" evidence="5">
    <location>
        <begin position="142"/>
        <end position="165"/>
    </location>
</feature>
<feature type="transmembrane region" description="Helical" evidence="5">
    <location>
        <begin position="256"/>
        <end position="274"/>
    </location>
</feature>
<dbReference type="AlphaFoldDB" id="A0A0P9ETK6"/>
<name>A0A0P9ETK6_9ARCH</name>
<evidence type="ECO:0008006" key="8">
    <source>
        <dbReference type="Google" id="ProtNLM"/>
    </source>
</evidence>
<feature type="transmembrane region" description="Helical" evidence="5">
    <location>
        <begin position="310"/>
        <end position="329"/>
    </location>
</feature>
<gene>
    <name evidence="6" type="ORF">SE19_01185</name>
</gene>
<protein>
    <recommendedName>
        <fullName evidence="8">Transporter</fullName>
    </recommendedName>
</protein>
<accession>A0A0P9ETK6</accession>
<sequence length="343" mass="39498">MKFKGLGPEWFPVVLGTLSISLALYINYLVFLNLWLFNAGKIIFFLVIAMFIFVLISVVYRYASNSGNLKMDYNNPTALSFLAFLGIIMYALAFFYSAYIGINRIVAATFLYIYFIFYVYVIIINLLLNYNLYTNKYNSSEFSYAMLVPSIVIGGNIILSSIMLIKPLESYYTLSELKLIYFMIFVSLGITFFQFLFVGITAFIYHINKTEYLRSVPAAMIPVGASSMIIINIMFLPYFNYLHLFNVPDYMAVDSSMLFFGFDTFLFLISGVIAAGHIKRRQSMTVWAYVFPVGISTFSDYMIYSYTGIFIFKYAIVIFTIVLIILYIYSWINTYLIIKNPGV</sequence>
<dbReference type="PATRIC" id="fig|507754.4.peg.439"/>
<evidence type="ECO:0000256" key="3">
    <source>
        <dbReference type="ARBA" id="ARBA00022989"/>
    </source>
</evidence>
<dbReference type="Gene3D" id="1.50.10.150">
    <property type="entry name" value="Voltage-dependent anion channel"/>
    <property type="match status" value="1"/>
</dbReference>
<dbReference type="GO" id="GO:0016020">
    <property type="term" value="C:membrane"/>
    <property type="evidence" value="ECO:0007669"/>
    <property type="project" value="UniProtKB-SubCell"/>
</dbReference>
<evidence type="ECO:0000256" key="4">
    <source>
        <dbReference type="ARBA" id="ARBA00023136"/>
    </source>
</evidence>
<organism evidence="6 7">
    <name type="scientific">Acidiplasma aeolicum</name>
    <dbReference type="NCBI Taxonomy" id="507754"/>
    <lineage>
        <taxon>Archaea</taxon>
        <taxon>Methanobacteriati</taxon>
        <taxon>Thermoplasmatota</taxon>
        <taxon>Thermoplasmata</taxon>
        <taxon>Thermoplasmatales</taxon>
        <taxon>Ferroplasmaceae</taxon>
        <taxon>Acidiplasma</taxon>
    </lineage>
</organism>
<evidence type="ECO:0000313" key="6">
    <source>
        <dbReference type="EMBL" id="KPV47410.1"/>
    </source>
</evidence>
<evidence type="ECO:0000256" key="1">
    <source>
        <dbReference type="ARBA" id="ARBA00004141"/>
    </source>
</evidence>